<dbReference type="Gene3D" id="3.40.50.150">
    <property type="entry name" value="Vaccinia Virus protein VP39"/>
    <property type="match status" value="1"/>
</dbReference>
<dbReference type="Pfam" id="PF11599">
    <property type="entry name" value="AviRa"/>
    <property type="match status" value="1"/>
</dbReference>
<dbReference type="EMBL" id="BSNS01000007">
    <property type="protein sequence ID" value="GLQ54029.1"/>
    <property type="molecule type" value="Genomic_DNA"/>
</dbReference>
<organism evidence="1 2">
    <name type="scientific">Devosia nitrariae</name>
    <dbReference type="NCBI Taxonomy" id="2071872"/>
    <lineage>
        <taxon>Bacteria</taxon>
        <taxon>Pseudomonadati</taxon>
        <taxon>Pseudomonadota</taxon>
        <taxon>Alphaproteobacteria</taxon>
        <taxon>Hyphomicrobiales</taxon>
        <taxon>Devosiaceae</taxon>
        <taxon>Devosia</taxon>
    </lineage>
</organism>
<dbReference type="Proteomes" id="UP001156691">
    <property type="component" value="Unassembled WGS sequence"/>
</dbReference>
<keyword evidence="2" id="KW-1185">Reference proteome</keyword>
<name>A0ABQ5W2J4_9HYPH</name>
<dbReference type="PANTHER" id="PTHR14911:SF13">
    <property type="entry name" value="TRNA (GUANINE(6)-N2)-METHYLTRANSFERASE THUMP3"/>
    <property type="match status" value="1"/>
</dbReference>
<dbReference type="SUPFAM" id="SSF53335">
    <property type="entry name" value="S-adenosyl-L-methionine-dependent methyltransferases"/>
    <property type="match status" value="1"/>
</dbReference>
<sequence length="230" mass="24966">MRFEYAPAVSYEDLGSGQVLYSAPGFPAFPARVSIELFERARQIVGRQQVSVWDPMCGAGGIVATLGIACAHSITNVIATDISGDAVWLARRNLELTSPQGLSRRANELRQMGANPSRIASAERLMKLVDGRAIAFEAAVADITDKASLPGIDPSMIDIVVTDLPYGSQTHWQTASERPLVSMLDVLWHVLPRHAVVVVAATDRSAFDAGPPAYRAFKHGHRTIKMYRAP</sequence>
<dbReference type="InterPro" id="IPR029063">
    <property type="entry name" value="SAM-dependent_MTases_sf"/>
</dbReference>
<evidence type="ECO:0000313" key="2">
    <source>
        <dbReference type="Proteomes" id="UP001156691"/>
    </source>
</evidence>
<dbReference type="Gene3D" id="1.10.287.540">
    <property type="entry name" value="Helix hairpin bin"/>
    <property type="match status" value="1"/>
</dbReference>
<proteinExistence type="predicted"/>
<dbReference type="PANTHER" id="PTHR14911">
    <property type="entry name" value="THUMP DOMAIN-CONTAINING"/>
    <property type="match status" value="1"/>
</dbReference>
<accession>A0ABQ5W2J4</accession>
<dbReference type="InterPro" id="IPR024268">
    <property type="entry name" value="AviRa"/>
</dbReference>
<gene>
    <name evidence="1" type="ORF">GCM10010862_12880</name>
</gene>
<protein>
    <submittedName>
        <fullName evidence="1">Uncharacterized protein</fullName>
    </submittedName>
</protein>
<reference evidence="2" key="1">
    <citation type="journal article" date="2019" name="Int. J. Syst. Evol. Microbiol.">
        <title>The Global Catalogue of Microorganisms (GCM) 10K type strain sequencing project: providing services to taxonomists for standard genome sequencing and annotation.</title>
        <authorList>
            <consortium name="The Broad Institute Genomics Platform"/>
            <consortium name="The Broad Institute Genome Sequencing Center for Infectious Disease"/>
            <person name="Wu L."/>
            <person name="Ma J."/>
        </authorList>
    </citation>
    <scope>NUCLEOTIDE SEQUENCE [LARGE SCALE GENOMIC DNA]</scope>
    <source>
        <strain evidence="2">NBRC 112416</strain>
    </source>
</reference>
<evidence type="ECO:0000313" key="1">
    <source>
        <dbReference type="EMBL" id="GLQ54029.1"/>
    </source>
</evidence>
<comment type="caution">
    <text evidence="1">The sequence shown here is derived from an EMBL/GenBank/DDBJ whole genome shotgun (WGS) entry which is preliminary data.</text>
</comment>